<dbReference type="EMBL" id="QOVW01000058">
    <property type="protein sequence ID" value="RDB36595.1"/>
    <property type="molecule type" value="Genomic_DNA"/>
</dbReference>
<protein>
    <submittedName>
        <fullName evidence="1">Uncharacterized protein</fullName>
    </submittedName>
</protein>
<dbReference type="AlphaFoldDB" id="A0A369KV61"/>
<gene>
    <name evidence="1" type="ORF">DCC88_03995</name>
</gene>
<sequence length="169" mass="20057">MMRTFYGRHNQKIRGVTFHHRSLKRSSRLKSKLNDFFEYHSLYSEIESETPTPLSQNEIRYFLCDQGRNEIHTHVAICVEFISKWSGILKIIERCFSQNITNETMLESSLAFVDENETACSTELEIFLSAKRVLSLWQHRLRIFEMITEAQGSLRNLPNYTLNRLKTYR</sequence>
<dbReference type="Proteomes" id="UP000253934">
    <property type="component" value="Unassembled WGS sequence"/>
</dbReference>
<name>A0A369KV61_9BACT</name>
<keyword evidence="2" id="KW-1185">Reference proteome</keyword>
<evidence type="ECO:0000313" key="2">
    <source>
        <dbReference type="Proteomes" id="UP000253934"/>
    </source>
</evidence>
<proteinExistence type="predicted"/>
<accession>A0A369KV61</accession>
<organism evidence="1 2">
    <name type="scientific">Spirobacillus cienkowskii</name>
    <dbReference type="NCBI Taxonomy" id="495820"/>
    <lineage>
        <taxon>Bacteria</taxon>
        <taxon>Pseudomonadati</taxon>
        <taxon>Bdellovibrionota</taxon>
        <taxon>Oligoflexia</taxon>
        <taxon>Silvanigrellales</taxon>
        <taxon>Spirobacillus</taxon>
    </lineage>
</organism>
<comment type="caution">
    <text evidence="1">The sequence shown here is derived from an EMBL/GenBank/DDBJ whole genome shotgun (WGS) entry which is preliminary data.</text>
</comment>
<evidence type="ECO:0000313" key="1">
    <source>
        <dbReference type="EMBL" id="RDB36595.1"/>
    </source>
</evidence>
<reference evidence="1" key="1">
    <citation type="submission" date="2018-04" db="EMBL/GenBank/DDBJ databases">
        <title>Draft genome sequence of the Candidatus Spirobacillus cienkowskii, a pathogen of freshwater Daphnia species, reconstructed from hemolymph metagenomic reads.</title>
        <authorList>
            <person name="Bresciani L."/>
            <person name="Lemos L.N."/>
            <person name="Wale N."/>
            <person name="Lin J.Y."/>
            <person name="Fernandes G.R."/>
            <person name="Duffy M.A."/>
            <person name="Rodrigues J.M."/>
        </authorList>
    </citation>
    <scope>NUCLEOTIDE SEQUENCE [LARGE SCALE GENOMIC DNA]</scope>
    <source>
        <strain evidence="1">Binning01</strain>
    </source>
</reference>